<dbReference type="Gene3D" id="3.40.1280.10">
    <property type="match status" value="1"/>
</dbReference>
<dbReference type="Proteomes" id="UP000006443">
    <property type="component" value="Unassembled WGS sequence"/>
</dbReference>
<dbReference type="PANTHER" id="PTHR30027">
    <property type="entry name" value="RIBOSOMAL RNA SMALL SUBUNIT METHYLTRANSFERASE E"/>
    <property type="match status" value="1"/>
</dbReference>
<proteinExistence type="inferred from homology"/>
<evidence type="ECO:0000256" key="3">
    <source>
        <dbReference type="ARBA" id="ARBA00012328"/>
    </source>
</evidence>
<evidence type="ECO:0000259" key="13">
    <source>
        <dbReference type="Pfam" id="PF04452"/>
    </source>
</evidence>
<comment type="similarity">
    <text evidence="2 12">Belongs to the RNA methyltransferase RsmE family.</text>
</comment>
<dbReference type="InterPro" id="IPR029028">
    <property type="entry name" value="Alpha/beta_knot_MTases"/>
</dbReference>
<comment type="subcellular location">
    <subcellularLocation>
        <location evidence="1 12">Cytoplasm</location>
    </subcellularLocation>
</comment>
<keyword evidence="8 12" id="KW-0808">Transferase</keyword>
<name>C0GEL7_DETAL</name>
<dbReference type="InterPro" id="IPR046886">
    <property type="entry name" value="RsmE_MTase_dom"/>
</dbReference>
<dbReference type="AlphaFoldDB" id="C0GEL7"/>
<evidence type="ECO:0000256" key="7">
    <source>
        <dbReference type="ARBA" id="ARBA00022603"/>
    </source>
</evidence>
<dbReference type="STRING" id="555088.DealDRAFT_0926"/>
<keyword evidence="7 12" id="KW-0489">Methyltransferase</keyword>
<dbReference type="InterPro" id="IPR006700">
    <property type="entry name" value="RsmE"/>
</dbReference>
<dbReference type="PANTHER" id="PTHR30027:SF3">
    <property type="entry name" value="16S RRNA (URACIL(1498)-N(3))-METHYLTRANSFERASE"/>
    <property type="match status" value="1"/>
</dbReference>
<dbReference type="eggNOG" id="COG1385">
    <property type="taxonomic scope" value="Bacteria"/>
</dbReference>
<comment type="catalytic activity">
    <reaction evidence="11 12">
        <text>uridine(1498) in 16S rRNA + S-adenosyl-L-methionine = N(3)-methyluridine(1498) in 16S rRNA + S-adenosyl-L-homocysteine + H(+)</text>
        <dbReference type="Rhea" id="RHEA:42920"/>
        <dbReference type="Rhea" id="RHEA-COMP:10283"/>
        <dbReference type="Rhea" id="RHEA-COMP:10284"/>
        <dbReference type="ChEBI" id="CHEBI:15378"/>
        <dbReference type="ChEBI" id="CHEBI:57856"/>
        <dbReference type="ChEBI" id="CHEBI:59789"/>
        <dbReference type="ChEBI" id="CHEBI:65315"/>
        <dbReference type="ChEBI" id="CHEBI:74502"/>
        <dbReference type="EC" id="2.1.1.193"/>
    </reaction>
</comment>
<dbReference type="RefSeq" id="WP_008515317.1">
    <property type="nucleotide sequence ID" value="NZ_ACJM01000004.1"/>
</dbReference>
<dbReference type="SUPFAM" id="SSF75217">
    <property type="entry name" value="alpha/beta knot"/>
    <property type="match status" value="1"/>
</dbReference>
<dbReference type="GO" id="GO:0070475">
    <property type="term" value="P:rRNA base methylation"/>
    <property type="evidence" value="ECO:0007669"/>
    <property type="project" value="TreeGrafter"/>
</dbReference>
<dbReference type="EMBL" id="ACJM01000004">
    <property type="protein sequence ID" value="EEG78049.1"/>
    <property type="molecule type" value="Genomic_DNA"/>
</dbReference>
<feature type="domain" description="Ribosomal RNA small subunit methyltransferase E methyltransferase" evidence="13">
    <location>
        <begin position="76"/>
        <end position="235"/>
    </location>
</feature>
<keyword evidence="9 12" id="KW-0949">S-adenosyl-L-methionine</keyword>
<evidence type="ECO:0000256" key="2">
    <source>
        <dbReference type="ARBA" id="ARBA00005528"/>
    </source>
</evidence>
<evidence type="ECO:0000256" key="4">
    <source>
        <dbReference type="ARBA" id="ARBA00013673"/>
    </source>
</evidence>
<dbReference type="CDD" id="cd18084">
    <property type="entry name" value="RsmE-like"/>
    <property type="match status" value="1"/>
</dbReference>
<evidence type="ECO:0000256" key="1">
    <source>
        <dbReference type="ARBA" id="ARBA00004496"/>
    </source>
</evidence>
<accession>C0GEL7</accession>
<keyword evidence="6 12" id="KW-0698">rRNA processing</keyword>
<dbReference type="GO" id="GO:0070042">
    <property type="term" value="F:rRNA (uridine-N3-)-methyltransferase activity"/>
    <property type="evidence" value="ECO:0007669"/>
    <property type="project" value="TreeGrafter"/>
</dbReference>
<keyword evidence="5 12" id="KW-0963">Cytoplasm</keyword>
<dbReference type="InterPro" id="IPR029026">
    <property type="entry name" value="tRNA_m1G_MTases_N"/>
</dbReference>
<dbReference type="GO" id="GO:0005737">
    <property type="term" value="C:cytoplasm"/>
    <property type="evidence" value="ECO:0007669"/>
    <property type="project" value="UniProtKB-SubCell"/>
</dbReference>
<evidence type="ECO:0000313" key="15">
    <source>
        <dbReference type="EMBL" id="EEG78049.1"/>
    </source>
</evidence>
<evidence type="ECO:0000256" key="12">
    <source>
        <dbReference type="PIRNR" id="PIRNR015601"/>
    </source>
</evidence>
<gene>
    <name evidence="15" type="ORF">DealDRAFT_0926</name>
</gene>
<dbReference type="PIRSF" id="PIRSF015601">
    <property type="entry name" value="MTase_slr0722"/>
    <property type="match status" value="1"/>
</dbReference>
<dbReference type="Pfam" id="PF04452">
    <property type="entry name" value="Methyltrans_RNA"/>
    <property type="match status" value="1"/>
</dbReference>
<dbReference type="InterPro" id="IPR015947">
    <property type="entry name" value="PUA-like_sf"/>
</dbReference>
<evidence type="ECO:0000256" key="8">
    <source>
        <dbReference type="ARBA" id="ARBA00022679"/>
    </source>
</evidence>
<evidence type="ECO:0000256" key="5">
    <source>
        <dbReference type="ARBA" id="ARBA00022490"/>
    </source>
</evidence>
<feature type="domain" description="Ribosomal RNA small subunit methyltransferase E PUA-like" evidence="14">
    <location>
        <begin position="18"/>
        <end position="63"/>
    </location>
</feature>
<comment type="caution">
    <text evidence="15">The sequence shown here is derived from an EMBL/GenBank/DDBJ whole genome shotgun (WGS) entry which is preliminary data.</text>
</comment>
<protein>
    <recommendedName>
        <fullName evidence="4 12">Ribosomal RNA small subunit methyltransferase E</fullName>
        <ecNumber evidence="3 12">2.1.1.193</ecNumber>
    </recommendedName>
</protein>
<dbReference type="NCBIfam" id="TIGR00046">
    <property type="entry name" value="RsmE family RNA methyltransferase"/>
    <property type="match status" value="1"/>
</dbReference>
<evidence type="ECO:0000256" key="9">
    <source>
        <dbReference type="ARBA" id="ARBA00022691"/>
    </source>
</evidence>
<dbReference type="SUPFAM" id="SSF88697">
    <property type="entry name" value="PUA domain-like"/>
    <property type="match status" value="1"/>
</dbReference>
<dbReference type="Pfam" id="PF20260">
    <property type="entry name" value="PUA_4"/>
    <property type="match status" value="1"/>
</dbReference>
<evidence type="ECO:0000256" key="6">
    <source>
        <dbReference type="ARBA" id="ARBA00022552"/>
    </source>
</evidence>
<evidence type="ECO:0000256" key="11">
    <source>
        <dbReference type="ARBA" id="ARBA00047944"/>
    </source>
</evidence>
<sequence length="246" mass="26919">MSRFFYGPGQVHGDEVILTDDDAHHLLRVLRASVGQEVELCDDKGSCRRAVIAGVDHGEVRCRLGHELPDSEAVIRFYLAFGVLKGEKTEFILQKATELGAAGFFPFTSERSVVRPDKKAEKIQKRWQKIIHGAAAQSRRAIIPQLNPPCKWPDVLDLSKTFDKVVFFWESEEDRPLAKSLEGCSRGDRVLLITGPEGGFSAKEAAALGKLGIEPVTLGPRILRAETAAVVATAVALYQVGELGGK</sequence>
<dbReference type="InterPro" id="IPR046887">
    <property type="entry name" value="RsmE_PUA-like"/>
</dbReference>
<evidence type="ECO:0000259" key="14">
    <source>
        <dbReference type="Pfam" id="PF20260"/>
    </source>
</evidence>
<keyword evidence="16" id="KW-1185">Reference proteome</keyword>
<dbReference type="EC" id="2.1.1.193" evidence="3 12"/>
<reference evidence="15 16" key="1">
    <citation type="submission" date="2009-02" db="EMBL/GenBank/DDBJ databases">
        <title>Sequencing of the draft genome and assembly of Dethiobacter alkaliphilus AHT 1.</title>
        <authorList>
            <consortium name="US DOE Joint Genome Institute (JGI-PGF)"/>
            <person name="Lucas S."/>
            <person name="Copeland A."/>
            <person name="Lapidus A."/>
            <person name="Glavina del Rio T."/>
            <person name="Dalin E."/>
            <person name="Tice H."/>
            <person name="Bruce D."/>
            <person name="Goodwin L."/>
            <person name="Pitluck S."/>
            <person name="Larimer F."/>
            <person name="Land M.L."/>
            <person name="Hauser L."/>
            <person name="Muyzer G."/>
        </authorList>
    </citation>
    <scope>NUCLEOTIDE SEQUENCE [LARGE SCALE GENOMIC DNA]</scope>
    <source>
        <strain evidence="15 16">AHT 1</strain>
    </source>
</reference>
<evidence type="ECO:0000313" key="16">
    <source>
        <dbReference type="Proteomes" id="UP000006443"/>
    </source>
</evidence>
<comment type="function">
    <text evidence="10 12">Specifically methylates the N3 position of the uracil ring of uridine 1498 (m3U1498) in 16S rRNA. Acts on the fully assembled 30S ribosomal subunit.</text>
</comment>
<organism evidence="15 16">
    <name type="scientific">Dethiobacter alkaliphilus AHT 1</name>
    <dbReference type="NCBI Taxonomy" id="555088"/>
    <lineage>
        <taxon>Bacteria</taxon>
        <taxon>Bacillati</taxon>
        <taxon>Bacillota</taxon>
        <taxon>Dethiobacteria</taxon>
        <taxon>Dethiobacterales</taxon>
        <taxon>Dethiobacteraceae</taxon>
        <taxon>Dethiobacter</taxon>
    </lineage>
</organism>
<evidence type="ECO:0000256" key="10">
    <source>
        <dbReference type="ARBA" id="ARBA00025699"/>
    </source>
</evidence>